<dbReference type="Proteomes" id="UP000033017">
    <property type="component" value="Segment"/>
</dbReference>
<feature type="region of interest" description="Disordered" evidence="1">
    <location>
        <begin position="78"/>
        <end position="109"/>
    </location>
</feature>
<protein>
    <submittedName>
        <fullName evidence="2">Uncharacterized protein</fullName>
    </submittedName>
</protein>
<dbReference type="GeneID" id="26794079"/>
<name>A0A0E3T653_9CAUD</name>
<evidence type="ECO:0000313" key="3">
    <source>
        <dbReference type="Proteomes" id="UP000033017"/>
    </source>
</evidence>
<dbReference type="EMBL" id="KP790010">
    <property type="protein sequence ID" value="AKC03001.1"/>
    <property type="molecule type" value="Genomic_DNA"/>
</dbReference>
<accession>A0A0E3T653</accession>
<dbReference type="KEGG" id="vg:26794079"/>
<reference evidence="2 3" key="1">
    <citation type="journal article" date="2015" name="Sci. Rep.">
        <title>Bacteriophages of wastewater foaming-associated filamentous Gordonia reduce host levels in raw activated sludge.</title>
        <authorList>
            <person name="Liu M."/>
            <person name="Gill J.J."/>
            <person name="Young R."/>
            <person name="Summer E.J."/>
        </authorList>
    </citation>
    <scope>NUCLEOTIDE SEQUENCE [LARGE SCALE GENOMIC DNA]</scope>
</reference>
<evidence type="ECO:0000256" key="1">
    <source>
        <dbReference type="SAM" id="MobiDB-lite"/>
    </source>
</evidence>
<sequence>MSDDKNTHVCAEIQYGQAHSDICVNLKNHKVSREDRKFLHAALNDYLDHLDDAENPGMFYIGDKDLVQYNELGELSPRENERLTHMRDISRRMEKDRRELAKYRQENEK</sequence>
<proteinExistence type="predicted"/>
<dbReference type="RefSeq" id="YP_009222526.1">
    <property type="nucleotide sequence ID" value="NC_029060.1"/>
</dbReference>
<gene>
    <name evidence="2" type="ORF">GordDuk1_73</name>
</gene>
<organism evidence="2 3">
    <name type="scientific">Gordonia phage GordDuk1</name>
    <dbReference type="NCBI Taxonomy" id="1622191"/>
    <lineage>
        <taxon>Viruses</taxon>
        <taxon>Duplodnaviria</taxon>
        <taxon>Heunggongvirae</taxon>
        <taxon>Uroviricota</taxon>
        <taxon>Caudoviricetes</taxon>
        <taxon>Gordtnkvirus</taxon>
        <taxon>Gordtnkvirus gordtnk2</taxon>
    </lineage>
</organism>
<evidence type="ECO:0000313" key="2">
    <source>
        <dbReference type="EMBL" id="AKC03001.1"/>
    </source>
</evidence>